<gene>
    <name evidence="1" type="ORF">SCLCIDRAFT_190950</name>
</gene>
<evidence type="ECO:0000313" key="2">
    <source>
        <dbReference type="Proteomes" id="UP000053989"/>
    </source>
</evidence>
<proteinExistence type="predicted"/>
<reference evidence="2" key="2">
    <citation type="submission" date="2015-01" db="EMBL/GenBank/DDBJ databases">
        <title>Evolutionary Origins and Diversification of the Mycorrhizal Mutualists.</title>
        <authorList>
            <consortium name="DOE Joint Genome Institute"/>
            <consortium name="Mycorrhizal Genomics Consortium"/>
            <person name="Kohler A."/>
            <person name="Kuo A."/>
            <person name="Nagy L.G."/>
            <person name="Floudas D."/>
            <person name="Copeland A."/>
            <person name="Barry K.W."/>
            <person name="Cichocki N."/>
            <person name="Veneault-Fourrey C."/>
            <person name="LaButti K."/>
            <person name="Lindquist E.A."/>
            <person name="Lipzen A."/>
            <person name="Lundell T."/>
            <person name="Morin E."/>
            <person name="Murat C."/>
            <person name="Riley R."/>
            <person name="Ohm R."/>
            <person name="Sun H."/>
            <person name="Tunlid A."/>
            <person name="Henrissat B."/>
            <person name="Grigoriev I.V."/>
            <person name="Hibbett D.S."/>
            <person name="Martin F."/>
        </authorList>
    </citation>
    <scope>NUCLEOTIDE SEQUENCE [LARGE SCALE GENOMIC DNA]</scope>
    <source>
        <strain evidence="2">Foug A</strain>
    </source>
</reference>
<organism evidence="1 2">
    <name type="scientific">Scleroderma citrinum Foug A</name>
    <dbReference type="NCBI Taxonomy" id="1036808"/>
    <lineage>
        <taxon>Eukaryota</taxon>
        <taxon>Fungi</taxon>
        <taxon>Dikarya</taxon>
        <taxon>Basidiomycota</taxon>
        <taxon>Agaricomycotina</taxon>
        <taxon>Agaricomycetes</taxon>
        <taxon>Agaricomycetidae</taxon>
        <taxon>Boletales</taxon>
        <taxon>Sclerodermatineae</taxon>
        <taxon>Sclerodermataceae</taxon>
        <taxon>Scleroderma</taxon>
    </lineage>
</organism>
<sequence length="102" mass="12379">MPSILRRRRRRGMHIVLGSRRERVVMARLATIYILQYHIPGTKFCRFERNRRFPPTMLATSWKKLSWAPPRRSCLSFSVTWNRTVFDHAEYEENNNNCRVQR</sequence>
<reference evidence="1 2" key="1">
    <citation type="submission" date="2014-04" db="EMBL/GenBank/DDBJ databases">
        <authorList>
            <consortium name="DOE Joint Genome Institute"/>
            <person name="Kuo A."/>
            <person name="Kohler A."/>
            <person name="Nagy L.G."/>
            <person name="Floudas D."/>
            <person name="Copeland A."/>
            <person name="Barry K.W."/>
            <person name="Cichocki N."/>
            <person name="Veneault-Fourrey C."/>
            <person name="LaButti K."/>
            <person name="Lindquist E.A."/>
            <person name="Lipzen A."/>
            <person name="Lundell T."/>
            <person name="Morin E."/>
            <person name="Murat C."/>
            <person name="Sun H."/>
            <person name="Tunlid A."/>
            <person name="Henrissat B."/>
            <person name="Grigoriev I.V."/>
            <person name="Hibbett D.S."/>
            <person name="Martin F."/>
            <person name="Nordberg H.P."/>
            <person name="Cantor M.N."/>
            <person name="Hua S.X."/>
        </authorList>
    </citation>
    <scope>NUCLEOTIDE SEQUENCE [LARGE SCALE GENOMIC DNA]</scope>
    <source>
        <strain evidence="1 2">Foug A</strain>
    </source>
</reference>
<dbReference type="AlphaFoldDB" id="A0A0C2ZWX0"/>
<dbReference type="InParanoid" id="A0A0C2ZWX0"/>
<dbReference type="EMBL" id="KN822107">
    <property type="protein sequence ID" value="KIM56957.1"/>
    <property type="molecule type" value="Genomic_DNA"/>
</dbReference>
<dbReference type="HOGENOM" id="CLU_2279120_0_0_1"/>
<accession>A0A0C2ZWX0</accession>
<keyword evidence="2" id="KW-1185">Reference proteome</keyword>
<evidence type="ECO:0000313" key="1">
    <source>
        <dbReference type="EMBL" id="KIM56957.1"/>
    </source>
</evidence>
<dbReference type="Proteomes" id="UP000053989">
    <property type="component" value="Unassembled WGS sequence"/>
</dbReference>
<name>A0A0C2ZWX0_9AGAM</name>
<protein>
    <submittedName>
        <fullName evidence="1">Uncharacterized protein</fullName>
    </submittedName>
</protein>